<feature type="transmembrane region" description="Helical" evidence="7">
    <location>
        <begin position="273"/>
        <end position="290"/>
    </location>
</feature>
<evidence type="ECO:0000256" key="4">
    <source>
        <dbReference type="ARBA" id="ARBA00022692"/>
    </source>
</evidence>
<feature type="transmembrane region" description="Helical" evidence="7">
    <location>
        <begin position="247"/>
        <end position="268"/>
    </location>
</feature>
<feature type="transmembrane region" description="Helical" evidence="7">
    <location>
        <begin position="209"/>
        <end position="227"/>
    </location>
</feature>
<dbReference type="Gene3D" id="1.20.1250.20">
    <property type="entry name" value="MFS general substrate transporter like domains"/>
    <property type="match status" value="2"/>
</dbReference>
<reference evidence="9 10" key="2">
    <citation type="journal article" date="2011" name="ISME J.">
        <title>RNA-seq reveals cooperative metabolic interactions between two termite-gut spirochete species in co-culture.</title>
        <authorList>
            <person name="Rosenthal A.Z."/>
            <person name="Matson E.G."/>
            <person name="Eldar A."/>
            <person name="Leadbetter J.R."/>
        </authorList>
    </citation>
    <scope>NUCLEOTIDE SEQUENCE [LARGE SCALE GENOMIC DNA]</scope>
    <source>
        <strain evidence="10">ATCC BAA-887 / DSM 12427 / ZAS-2</strain>
    </source>
</reference>
<keyword evidence="6 7" id="KW-0472">Membrane</keyword>
<feature type="transmembrane region" description="Helical" evidence="7">
    <location>
        <begin position="71"/>
        <end position="89"/>
    </location>
</feature>
<feature type="transmembrane region" description="Helical" evidence="7">
    <location>
        <begin position="160"/>
        <end position="179"/>
    </location>
</feature>
<dbReference type="AlphaFoldDB" id="F5YKY7"/>
<name>F5YKY7_TREPZ</name>
<feature type="transmembrane region" description="Helical" evidence="7">
    <location>
        <begin position="128"/>
        <end position="148"/>
    </location>
</feature>
<evidence type="ECO:0000256" key="2">
    <source>
        <dbReference type="ARBA" id="ARBA00008335"/>
    </source>
</evidence>
<dbReference type="Proteomes" id="UP000009223">
    <property type="component" value="Chromosome"/>
</dbReference>
<protein>
    <submittedName>
        <fullName evidence="9">MFS transporter</fullName>
    </submittedName>
</protein>
<organism evidence="9 10">
    <name type="scientific">Treponema primitia (strain ATCC BAA-887 / DSM 12427 / ZAS-2)</name>
    <dbReference type="NCBI Taxonomy" id="545694"/>
    <lineage>
        <taxon>Bacteria</taxon>
        <taxon>Pseudomonadati</taxon>
        <taxon>Spirochaetota</taxon>
        <taxon>Spirochaetia</taxon>
        <taxon>Spirochaetales</taxon>
        <taxon>Treponemataceae</taxon>
        <taxon>Treponema</taxon>
    </lineage>
</organism>
<dbReference type="GO" id="GO:0016020">
    <property type="term" value="C:membrane"/>
    <property type="evidence" value="ECO:0007669"/>
    <property type="project" value="TreeGrafter"/>
</dbReference>
<dbReference type="KEGG" id="tpi:TREPR_3228"/>
<gene>
    <name evidence="9" type="ordered locus">TREPR_3228</name>
</gene>
<evidence type="ECO:0000259" key="8">
    <source>
        <dbReference type="PROSITE" id="PS50850"/>
    </source>
</evidence>
<dbReference type="GO" id="GO:0012505">
    <property type="term" value="C:endomembrane system"/>
    <property type="evidence" value="ECO:0007669"/>
    <property type="project" value="UniProtKB-SubCell"/>
</dbReference>
<feature type="transmembrane region" description="Helical" evidence="7">
    <location>
        <begin position="95"/>
        <end position="116"/>
    </location>
</feature>
<dbReference type="Pfam" id="PF07690">
    <property type="entry name" value="MFS_1"/>
    <property type="match status" value="1"/>
</dbReference>
<keyword evidence="4 7" id="KW-0812">Transmembrane</keyword>
<feature type="transmembrane region" description="Helical" evidence="7">
    <location>
        <begin position="361"/>
        <end position="383"/>
    </location>
</feature>
<comment type="similarity">
    <text evidence="2">Belongs to the major facilitator superfamily.</text>
</comment>
<evidence type="ECO:0000256" key="1">
    <source>
        <dbReference type="ARBA" id="ARBA00004127"/>
    </source>
</evidence>
<dbReference type="GO" id="GO:0022857">
    <property type="term" value="F:transmembrane transporter activity"/>
    <property type="evidence" value="ECO:0007669"/>
    <property type="project" value="InterPro"/>
</dbReference>
<evidence type="ECO:0000256" key="5">
    <source>
        <dbReference type="ARBA" id="ARBA00022989"/>
    </source>
</evidence>
<evidence type="ECO:0000256" key="6">
    <source>
        <dbReference type="ARBA" id="ARBA00023136"/>
    </source>
</evidence>
<dbReference type="EMBL" id="CP001843">
    <property type="protein sequence ID" value="AEF85310.1"/>
    <property type="molecule type" value="Genomic_DNA"/>
</dbReference>
<dbReference type="InterPro" id="IPR036259">
    <property type="entry name" value="MFS_trans_sf"/>
</dbReference>
<reference evidence="10" key="1">
    <citation type="submission" date="2009-12" db="EMBL/GenBank/DDBJ databases">
        <title>Complete sequence of Treponema primitia strain ZAS-2.</title>
        <authorList>
            <person name="Tetu S.G."/>
            <person name="Matson E."/>
            <person name="Ren Q."/>
            <person name="Seshadri R."/>
            <person name="Elbourne L."/>
            <person name="Hassan K.A."/>
            <person name="Durkin A."/>
            <person name="Radune D."/>
            <person name="Mohamoud Y."/>
            <person name="Shay R."/>
            <person name="Jin S."/>
            <person name="Zhang X."/>
            <person name="Lucey K."/>
            <person name="Ballor N.R."/>
            <person name="Ottesen E."/>
            <person name="Rosenthal R."/>
            <person name="Allen A."/>
            <person name="Leadbetter J.R."/>
            <person name="Paulsen I.T."/>
        </authorList>
    </citation>
    <scope>NUCLEOTIDE SEQUENCE [LARGE SCALE GENOMIC DNA]</scope>
    <source>
        <strain evidence="10">ATCC BAA-887 / DSM 12427 / ZAS-2</strain>
    </source>
</reference>
<accession>F5YKY7</accession>
<dbReference type="PANTHER" id="PTHR23514:SF3">
    <property type="entry name" value="BYPASS OF STOP CODON PROTEIN 6"/>
    <property type="match status" value="1"/>
</dbReference>
<keyword evidence="3" id="KW-0813">Transport</keyword>
<evidence type="ECO:0000313" key="10">
    <source>
        <dbReference type="Proteomes" id="UP000009223"/>
    </source>
</evidence>
<feature type="transmembrane region" description="Helical" evidence="7">
    <location>
        <begin position="337"/>
        <end position="355"/>
    </location>
</feature>
<dbReference type="InterPro" id="IPR020846">
    <property type="entry name" value="MFS_dom"/>
</dbReference>
<dbReference type="InterPro" id="IPR011701">
    <property type="entry name" value="MFS"/>
</dbReference>
<proteinExistence type="inferred from homology"/>
<dbReference type="STRING" id="545694.TREPR_3228"/>
<dbReference type="SUPFAM" id="SSF103473">
    <property type="entry name" value="MFS general substrate transporter"/>
    <property type="match status" value="1"/>
</dbReference>
<dbReference type="InterPro" id="IPR051788">
    <property type="entry name" value="MFS_Transporter"/>
</dbReference>
<comment type="subcellular location">
    <subcellularLocation>
        <location evidence="1">Endomembrane system</location>
        <topology evidence="1">Multi-pass membrane protein</topology>
    </subcellularLocation>
</comment>
<dbReference type="HOGENOM" id="CLU_021993_2_0_12"/>
<evidence type="ECO:0000256" key="3">
    <source>
        <dbReference type="ARBA" id="ARBA00022448"/>
    </source>
</evidence>
<keyword evidence="5 7" id="KW-1133">Transmembrane helix</keyword>
<dbReference type="PANTHER" id="PTHR23514">
    <property type="entry name" value="BYPASS OF STOP CODON PROTEIN 6"/>
    <property type="match status" value="1"/>
</dbReference>
<evidence type="ECO:0000256" key="7">
    <source>
        <dbReference type="SAM" id="Phobius"/>
    </source>
</evidence>
<dbReference type="eggNOG" id="COG0738">
    <property type="taxonomic scope" value="Bacteria"/>
</dbReference>
<dbReference type="RefSeq" id="WP_015707040.1">
    <property type="nucleotide sequence ID" value="NC_015578.1"/>
</dbReference>
<feature type="domain" description="Major facilitator superfamily (MFS) profile" evidence="8">
    <location>
        <begin position="5"/>
        <end position="386"/>
    </location>
</feature>
<evidence type="ECO:0000313" key="9">
    <source>
        <dbReference type="EMBL" id="AEF85310.1"/>
    </source>
</evidence>
<dbReference type="PROSITE" id="PS50850">
    <property type="entry name" value="MFS"/>
    <property type="match status" value="1"/>
</dbReference>
<sequence length="396" mass="43005">MATLLLCIIYLAFISLGLPDSLLGSAWPVMHRDFAVPLYFAGMVSAAVTGGTVISSLLSSRVIRRFGTGRVTALSVALTAIGLLGFSLMPSFYWFVVFALPLGLGAGAIDTGLNNFVALNYKARHMNWLHCFWGIGAGLSPVIMSWFISEGEQWRHGYRTVSFVLMGIALVLSATLFLWKPFEAKHQATTEGPGAPGQKNIFRIPGVKAALLGFFSYVSMEGIIGVWGPTYLVMRRGINPNTAAQWLSLYFLSLTIGRFLSGFVSAFLNNIKLIYLGCLFIALGVIFLALPLPPVFLLLAFLLIGFGYAPVFPSMLHETPRRFGPAVSQAIMGWQFALSYIGASCTPMLTGLIISRISMGLYPFLFVIYLAVLAGSTAFIGVLEKQGKLANKLDPQ</sequence>
<dbReference type="OrthoDB" id="9795150at2"/>
<feature type="transmembrane region" description="Helical" evidence="7">
    <location>
        <begin position="34"/>
        <end position="59"/>
    </location>
</feature>
<keyword evidence="10" id="KW-1185">Reference proteome</keyword>